<dbReference type="EMBL" id="UOFN01000110">
    <property type="protein sequence ID" value="VAW79360.1"/>
    <property type="molecule type" value="Genomic_DNA"/>
</dbReference>
<dbReference type="SUPFAM" id="SSF52833">
    <property type="entry name" value="Thioredoxin-like"/>
    <property type="match status" value="1"/>
</dbReference>
<organism evidence="1">
    <name type="scientific">hydrothermal vent metagenome</name>
    <dbReference type="NCBI Taxonomy" id="652676"/>
    <lineage>
        <taxon>unclassified sequences</taxon>
        <taxon>metagenomes</taxon>
        <taxon>ecological metagenomes</taxon>
    </lineage>
</organism>
<dbReference type="Pfam" id="PF05768">
    <property type="entry name" value="Glrx-like"/>
    <property type="match status" value="1"/>
</dbReference>
<gene>
    <name evidence="1" type="ORF">MNBD_GAMMA15-1246</name>
</gene>
<accession>A0A3B0YRM0</accession>
<evidence type="ECO:0008006" key="2">
    <source>
        <dbReference type="Google" id="ProtNLM"/>
    </source>
</evidence>
<sequence length="89" mass="10208">MPDKPTLTLFYREGCHLCEVMLQALRGLQACHNFDLELQDIDRDPQLAQRYDEWVPVLLGGEREICHYHLDQVALEAFLATAPSGVPRE</sequence>
<reference evidence="1" key="1">
    <citation type="submission" date="2018-06" db="EMBL/GenBank/DDBJ databases">
        <authorList>
            <person name="Zhirakovskaya E."/>
        </authorList>
    </citation>
    <scope>NUCLEOTIDE SEQUENCE</scope>
</reference>
<protein>
    <recommendedName>
        <fullName evidence="2">Thioredoxin</fullName>
    </recommendedName>
</protein>
<evidence type="ECO:0000313" key="1">
    <source>
        <dbReference type="EMBL" id="VAW79360.1"/>
    </source>
</evidence>
<dbReference type="AlphaFoldDB" id="A0A3B0YRM0"/>
<dbReference type="InterPro" id="IPR008554">
    <property type="entry name" value="Glutaredoxin-like"/>
</dbReference>
<name>A0A3B0YRM0_9ZZZZ</name>
<proteinExistence type="predicted"/>
<dbReference type="InterPro" id="IPR036249">
    <property type="entry name" value="Thioredoxin-like_sf"/>
</dbReference>
<dbReference type="Gene3D" id="3.40.30.10">
    <property type="entry name" value="Glutaredoxin"/>
    <property type="match status" value="1"/>
</dbReference>